<keyword evidence="4" id="KW-1185">Reference proteome</keyword>
<gene>
    <name evidence="3" type="ORF">R3P38DRAFT_1179895</name>
</gene>
<comment type="caution">
    <text evidence="3">The sequence shown here is derived from an EMBL/GenBank/DDBJ whole genome shotgun (WGS) entry which is preliminary data.</text>
</comment>
<sequence>MASNPTRAMRELEVPNLNEFDRQVKNNPSLKRDWRFVYGFIKKSTDNCRNIHLEMERLRSENSQLKQENNSLLEKVAIYRRAARADYSAFPDEILLAIFRAALPPAWLLYGTRSVAPYALDMLSLDIRTKCSIAAVCKSWNRVGTELLYGRIILRRITQLPALACALENRPGLGALVKHLDVNCFAPRGYTKLHHGETQRVLELCPKLSHIGFSPPSVIPQLPFSIPMINSSVTSLEFGLCIPYPSILPILKGLSPYLKSLSFTIPGVSDQEHPAITFPTLEDLHLTVTKESVVGPHKWLAPKLRRLWIWEILRQSGLGFRPIVNAYGRSIIFLRIHSTSCANIQQLLDCCPILEYLTINSSPKQAMAHKNVKFVDIICAAILTINLSKDNFPALECCRNLMWVRGALQYIPQIPWDAPKAIYREFTDPRSVNGGAFIRFSSYDLSNNEESDVSVSDYASDSDEEDLLGSNDSERDSDYASDSDGASCITVSDTGCLLDEFYQEEQWEIGRDEALVVFSRTRS</sequence>
<name>A0AAW0E1L0_9AGAR</name>
<evidence type="ECO:0000313" key="3">
    <source>
        <dbReference type="EMBL" id="KAK7057563.1"/>
    </source>
</evidence>
<keyword evidence="1" id="KW-0175">Coiled coil</keyword>
<protein>
    <recommendedName>
        <fullName evidence="5">F-box domain-containing protein</fullName>
    </recommendedName>
</protein>
<reference evidence="3 4" key="1">
    <citation type="journal article" date="2024" name="J Genomics">
        <title>Draft genome sequencing and assembly of Favolaschia claudopus CIRM-BRFM 2984 isolated from oak limbs.</title>
        <authorList>
            <person name="Navarro D."/>
            <person name="Drula E."/>
            <person name="Chaduli D."/>
            <person name="Cazenave R."/>
            <person name="Ahrendt S."/>
            <person name="Wang J."/>
            <person name="Lipzen A."/>
            <person name="Daum C."/>
            <person name="Barry K."/>
            <person name="Grigoriev I.V."/>
            <person name="Favel A."/>
            <person name="Rosso M.N."/>
            <person name="Martin F."/>
        </authorList>
    </citation>
    <scope>NUCLEOTIDE SEQUENCE [LARGE SCALE GENOMIC DNA]</scope>
    <source>
        <strain evidence="3 4">CIRM-BRFM 2984</strain>
    </source>
</reference>
<dbReference type="SUPFAM" id="SSF52047">
    <property type="entry name" value="RNI-like"/>
    <property type="match status" value="1"/>
</dbReference>
<feature type="region of interest" description="Disordered" evidence="2">
    <location>
        <begin position="454"/>
        <end position="490"/>
    </location>
</feature>
<accession>A0AAW0E1L0</accession>
<feature type="coiled-coil region" evidence="1">
    <location>
        <begin position="41"/>
        <end position="82"/>
    </location>
</feature>
<evidence type="ECO:0000313" key="4">
    <source>
        <dbReference type="Proteomes" id="UP001362999"/>
    </source>
</evidence>
<evidence type="ECO:0008006" key="5">
    <source>
        <dbReference type="Google" id="ProtNLM"/>
    </source>
</evidence>
<dbReference type="EMBL" id="JAWWNJ010000004">
    <property type="protein sequence ID" value="KAK7057563.1"/>
    <property type="molecule type" value="Genomic_DNA"/>
</dbReference>
<dbReference type="Proteomes" id="UP001362999">
    <property type="component" value="Unassembled WGS sequence"/>
</dbReference>
<evidence type="ECO:0000256" key="1">
    <source>
        <dbReference type="SAM" id="Coils"/>
    </source>
</evidence>
<proteinExistence type="predicted"/>
<organism evidence="3 4">
    <name type="scientific">Favolaschia claudopus</name>
    <dbReference type="NCBI Taxonomy" id="2862362"/>
    <lineage>
        <taxon>Eukaryota</taxon>
        <taxon>Fungi</taxon>
        <taxon>Dikarya</taxon>
        <taxon>Basidiomycota</taxon>
        <taxon>Agaricomycotina</taxon>
        <taxon>Agaricomycetes</taxon>
        <taxon>Agaricomycetidae</taxon>
        <taxon>Agaricales</taxon>
        <taxon>Marasmiineae</taxon>
        <taxon>Mycenaceae</taxon>
        <taxon>Favolaschia</taxon>
    </lineage>
</organism>
<dbReference type="AlphaFoldDB" id="A0AAW0E1L0"/>
<evidence type="ECO:0000256" key="2">
    <source>
        <dbReference type="SAM" id="MobiDB-lite"/>
    </source>
</evidence>